<dbReference type="EMBL" id="JAJSOJ010000017">
    <property type="protein sequence ID" value="MCE0743417.1"/>
    <property type="molecule type" value="Genomic_DNA"/>
</dbReference>
<feature type="transmembrane region" description="Helical" evidence="1">
    <location>
        <begin position="20"/>
        <end position="41"/>
    </location>
</feature>
<sequence length="81" mass="9480">METMLFPEISLHSEMFSESGYIFGYARTEIIIIVSFMRVILFTSFIRKEDAQFHFSPPSKLIFQKQKREKRQPASPSFPSA</sequence>
<comment type="caution">
    <text evidence="2">The sequence shown here is derived from an EMBL/GenBank/DDBJ whole genome shotgun (WGS) entry which is preliminary data.</text>
</comment>
<accession>A0ABS8VRE2</accession>
<dbReference type="Proteomes" id="UP001521074">
    <property type="component" value="Unassembled WGS sequence"/>
</dbReference>
<keyword evidence="1" id="KW-1133">Transmembrane helix</keyword>
<keyword evidence="3" id="KW-1185">Reference proteome</keyword>
<keyword evidence="1" id="KW-0812">Transmembrane</keyword>
<protein>
    <submittedName>
        <fullName evidence="2">Uncharacterized protein</fullName>
    </submittedName>
</protein>
<gene>
    <name evidence="2" type="ORF">LWC05_05860</name>
</gene>
<organism evidence="2 3">
    <name type="scientific">Acetobacter sicerae</name>
    <dbReference type="NCBI Taxonomy" id="85325"/>
    <lineage>
        <taxon>Bacteria</taxon>
        <taxon>Pseudomonadati</taxon>
        <taxon>Pseudomonadota</taxon>
        <taxon>Alphaproteobacteria</taxon>
        <taxon>Acetobacterales</taxon>
        <taxon>Acetobacteraceae</taxon>
        <taxon>Acetobacter</taxon>
    </lineage>
</organism>
<evidence type="ECO:0000313" key="2">
    <source>
        <dbReference type="EMBL" id="MCE0743417.1"/>
    </source>
</evidence>
<reference evidence="2 3" key="1">
    <citation type="submission" date="2021-12" db="EMBL/GenBank/DDBJ databases">
        <title>Genome sequence of Acetobacter sicerae DmPark20a_162.</title>
        <authorList>
            <person name="Chaston J.M."/>
        </authorList>
    </citation>
    <scope>NUCLEOTIDE SEQUENCE [LARGE SCALE GENOMIC DNA]</scope>
    <source>
        <strain evidence="2 3">DmPark20a_162</strain>
    </source>
</reference>
<evidence type="ECO:0000313" key="3">
    <source>
        <dbReference type="Proteomes" id="UP001521074"/>
    </source>
</evidence>
<proteinExistence type="predicted"/>
<name>A0ABS8VRE2_9PROT</name>
<evidence type="ECO:0000256" key="1">
    <source>
        <dbReference type="SAM" id="Phobius"/>
    </source>
</evidence>
<dbReference type="RefSeq" id="WP_232876995.1">
    <property type="nucleotide sequence ID" value="NZ_JAJSOJ010000017.1"/>
</dbReference>
<keyword evidence="1" id="KW-0472">Membrane</keyword>